<dbReference type="GO" id="GO:0004622">
    <property type="term" value="F:phosphatidylcholine lysophospholipase activity"/>
    <property type="evidence" value="ECO:0007669"/>
    <property type="project" value="TreeGrafter"/>
</dbReference>
<dbReference type="EMBL" id="HBJA01144515">
    <property type="protein sequence ID" value="CAE0838421.1"/>
    <property type="molecule type" value="Transcribed_RNA"/>
</dbReference>
<evidence type="ECO:0000313" key="2">
    <source>
        <dbReference type="EMBL" id="CAE0838421.1"/>
    </source>
</evidence>
<protein>
    <recommendedName>
        <fullName evidence="1">SGNH hydrolase-type esterase domain-containing protein</fullName>
    </recommendedName>
</protein>
<feature type="domain" description="SGNH hydrolase-type esterase" evidence="1">
    <location>
        <begin position="14"/>
        <end position="183"/>
    </location>
</feature>
<dbReference type="PANTHER" id="PTHR30383:SF5">
    <property type="entry name" value="SGNH HYDROLASE-TYPE ESTERASE DOMAIN-CONTAINING PROTEIN"/>
    <property type="match status" value="1"/>
</dbReference>
<dbReference type="AlphaFoldDB" id="A0A7S4LMD9"/>
<gene>
    <name evidence="2" type="ORF">EGYM00163_LOCUS49793</name>
</gene>
<dbReference type="CDD" id="cd00229">
    <property type="entry name" value="SGNH_hydrolase"/>
    <property type="match status" value="1"/>
</dbReference>
<reference evidence="2" key="1">
    <citation type="submission" date="2021-01" db="EMBL/GenBank/DDBJ databases">
        <authorList>
            <person name="Corre E."/>
            <person name="Pelletier E."/>
            <person name="Niang G."/>
            <person name="Scheremetjew M."/>
            <person name="Finn R."/>
            <person name="Kale V."/>
            <person name="Holt S."/>
            <person name="Cochrane G."/>
            <person name="Meng A."/>
            <person name="Brown T."/>
            <person name="Cohen L."/>
        </authorList>
    </citation>
    <scope>NUCLEOTIDE SEQUENCE</scope>
    <source>
        <strain evidence="2">CCMP1594</strain>
    </source>
</reference>
<dbReference type="PANTHER" id="PTHR30383">
    <property type="entry name" value="THIOESTERASE 1/PROTEASE 1/LYSOPHOSPHOLIPASE L1"/>
    <property type="match status" value="1"/>
</dbReference>
<evidence type="ECO:0000259" key="1">
    <source>
        <dbReference type="Pfam" id="PF13472"/>
    </source>
</evidence>
<accession>A0A7S4LMD9</accession>
<dbReference type="SUPFAM" id="SSF52266">
    <property type="entry name" value="SGNH hydrolase"/>
    <property type="match status" value="1"/>
</dbReference>
<proteinExistence type="predicted"/>
<dbReference type="Pfam" id="PF13472">
    <property type="entry name" value="Lipase_GDSL_2"/>
    <property type="match status" value="1"/>
</dbReference>
<dbReference type="InterPro" id="IPR051532">
    <property type="entry name" value="Ester_Hydrolysis_Enzymes"/>
</dbReference>
<dbReference type="Gene3D" id="3.40.50.1110">
    <property type="entry name" value="SGNH hydrolase"/>
    <property type="match status" value="1"/>
</dbReference>
<organism evidence="2">
    <name type="scientific">Eutreptiella gymnastica</name>
    <dbReference type="NCBI Taxonomy" id="73025"/>
    <lineage>
        <taxon>Eukaryota</taxon>
        <taxon>Discoba</taxon>
        <taxon>Euglenozoa</taxon>
        <taxon>Euglenida</taxon>
        <taxon>Spirocuta</taxon>
        <taxon>Euglenophyceae</taxon>
        <taxon>Eutreptiales</taxon>
        <taxon>Eutreptiaceae</taxon>
        <taxon>Eutreptiella</taxon>
    </lineage>
</organism>
<sequence>MAGDGTPTCQRVVVVGSSVAEGQHASQRRGWAYHLGIALQRQHPQCEFVNAAISGFDSLCMRRHLPFVIEQQQPTVVIIALSLANEGLIGARDKALASFEANMRHMIDHCHNQGIKVVLGGLYPNDFYNALDYAALKAMDESMGSWGAEAKLPFLSCTDDGEGHWRAGFAMDAGHPNDAGHEAMYSAVDLRIFDTLLGQTF</sequence>
<name>A0A7S4LMD9_9EUGL</name>
<dbReference type="InterPro" id="IPR013830">
    <property type="entry name" value="SGNH_hydro"/>
</dbReference>
<dbReference type="InterPro" id="IPR036514">
    <property type="entry name" value="SGNH_hydro_sf"/>
</dbReference>